<accession>F8FJJ6</accession>
<organism evidence="1 2">
    <name type="scientific">Paenibacillus mucilaginosus (strain KNP414)</name>
    <dbReference type="NCBI Taxonomy" id="1036673"/>
    <lineage>
        <taxon>Bacteria</taxon>
        <taxon>Bacillati</taxon>
        <taxon>Bacillota</taxon>
        <taxon>Bacilli</taxon>
        <taxon>Bacillales</taxon>
        <taxon>Paenibacillaceae</taxon>
        <taxon>Paenibacillus</taxon>
    </lineage>
</organism>
<evidence type="ECO:0000313" key="2">
    <source>
        <dbReference type="Proteomes" id="UP000006620"/>
    </source>
</evidence>
<dbReference type="AlphaFoldDB" id="F8FJJ6"/>
<reference evidence="2" key="1">
    <citation type="submission" date="2011-06" db="EMBL/GenBank/DDBJ databases">
        <title>Complete genome sequence of Paenibacillus mucilaginosus KNP414.</title>
        <authorList>
            <person name="Wang J."/>
            <person name="Hu S."/>
            <person name="Hu X."/>
            <person name="Zhang B."/>
            <person name="Dong D."/>
            <person name="Zhang S."/>
            <person name="Zhao K."/>
            <person name="Wu D."/>
        </authorList>
    </citation>
    <scope>NUCLEOTIDE SEQUENCE [LARGE SCALE GENOMIC DNA]</scope>
    <source>
        <strain evidence="2">KNP414</strain>
    </source>
</reference>
<protein>
    <submittedName>
        <fullName evidence="1">Uncharacterized protein</fullName>
    </submittedName>
</protein>
<dbReference type="KEGG" id="pms:KNP414_04314"/>
<reference evidence="1 2" key="2">
    <citation type="journal article" date="2013" name="Genome Announc.">
        <title>Genome Sequence of Growth-Improving Paenibacillus mucilaginosus Strain KNP414.</title>
        <authorList>
            <person name="Lu J.J."/>
            <person name="Wang J.F."/>
            <person name="Hu X.F."/>
        </authorList>
    </citation>
    <scope>NUCLEOTIDE SEQUENCE [LARGE SCALE GENOMIC DNA]</scope>
    <source>
        <strain evidence="1 2">KNP414</strain>
    </source>
</reference>
<sequence>MDRIPPAVKLIQVFYHDVSIRTTAAAATRRDFVDMLKGAAAMQLLLRTQRGFSYFSSYV</sequence>
<evidence type="ECO:0000313" key="1">
    <source>
        <dbReference type="EMBL" id="AEI42846.1"/>
    </source>
</evidence>
<name>F8FJJ6_PAEMK</name>
<dbReference type="EMBL" id="CP002869">
    <property type="protein sequence ID" value="AEI42846.1"/>
    <property type="molecule type" value="Genomic_DNA"/>
</dbReference>
<proteinExistence type="predicted"/>
<gene>
    <name evidence="1" type="ordered locus">KNP414_04314</name>
</gene>
<dbReference type="Proteomes" id="UP000006620">
    <property type="component" value="Chromosome"/>
</dbReference>
<dbReference type="HOGENOM" id="CLU_2956230_0_0_9"/>